<reference evidence="4" key="1">
    <citation type="submission" date="2018-11" db="EMBL/GenBank/DDBJ databases">
        <authorList>
            <person name="Alioto T."/>
            <person name="Alioto T."/>
        </authorList>
    </citation>
    <scope>NUCLEOTIDE SEQUENCE</scope>
</reference>
<dbReference type="InterPro" id="IPR003582">
    <property type="entry name" value="ShKT_dom"/>
</dbReference>
<dbReference type="OrthoDB" id="737510at2759"/>
<feature type="domain" description="ShKT" evidence="3">
    <location>
        <begin position="369"/>
        <end position="408"/>
    </location>
</feature>
<dbReference type="CDD" id="cd05380">
    <property type="entry name" value="CAP_euk"/>
    <property type="match status" value="1"/>
</dbReference>
<dbReference type="PRINTS" id="PR00837">
    <property type="entry name" value="V5TPXLIKE"/>
</dbReference>
<evidence type="ECO:0000313" key="5">
    <source>
        <dbReference type="Proteomes" id="UP000596742"/>
    </source>
</evidence>
<dbReference type="SUPFAM" id="SSF55797">
    <property type="entry name" value="PR-1-like"/>
    <property type="match status" value="1"/>
</dbReference>
<dbReference type="Pfam" id="PF00188">
    <property type="entry name" value="CAP"/>
    <property type="match status" value="1"/>
</dbReference>
<protein>
    <recommendedName>
        <fullName evidence="3">ShKT domain-containing protein</fullName>
    </recommendedName>
</protein>
<dbReference type="AlphaFoldDB" id="A0A8B6FJ30"/>
<dbReference type="InterPro" id="IPR035940">
    <property type="entry name" value="CAP_sf"/>
</dbReference>
<comment type="caution">
    <text evidence="4">The sequence shown here is derived from an EMBL/GenBank/DDBJ whole genome shotgun (WGS) entry which is preliminary data.</text>
</comment>
<dbReference type="Gene3D" id="3.40.33.10">
    <property type="entry name" value="CAP"/>
    <property type="match status" value="1"/>
</dbReference>
<dbReference type="PANTHER" id="PTHR10334">
    <property type="entry name" value="CYSTEINE-RICH SECRETORY PROTEIN-RELATED"/>
    <property type="match status" value="1"/>
</dbReference>
<dbReference type="InterPro" id="IPR014044">
    <property type="entry name" value="CAP_dom"/>
</dbReference>
<dbReference type="InterPro" id="IPR001283">
    <property type="entry name" value="CRISP-related"/>
</dbReference>
<sequence length="417" mass="47213">MGLTEKQSKECTEFNDDKEDVCPRLALMGMCGGEYLPWKLENCQTSCRNVSDENLPHDDFDSKISEDIAEKLIANAISDKEKSSTENDQQDSSTRKLTDRDIIKAIKREKTENHSYRMKRGRNSVFDNQPGNRGRNLVFGNDLPQKRQVNSATEAASLDIKGVMKPCRLSDEEATRAVAVHRAYRKKESANNMWTMDWNGTLADLAQGLADECTFKHTNLQSPDGVHVGQNLGATTGSDHSIERMVDLYMNEKDNYNYKDHQWIGVVGHYLQVVNWKTIQVGCAMNKCDNLYISTPTQQEVWKNAWYWVCDYWPPVSSKLRPYDYTNGQACSECMVPKDSGLGWKCVDQACRDCKLDGSDPDCQQSKECTEFNDDKDPMCPFIASMGMCGGENFKWALINCQTSCKLCSTVNDAFVE</sequence>
<evidence type="ECO:0000259" key="3">
    <source>
        <dbReference type="PROSITE" id="PS51670"/>
    </source>
</evidence>
<gene>
    <name evidence="4" type="ORF">MGAL_10B021438</name>
</gene>
<proteinExistence type="predicted"/>
<dbReference type="EMBL" id="UYJE01007013">
    <property type="protein sequence ID" value="VDI51029.1"/>
    <property type="molecule type" value="Genomic_DNA"/>
</dbReference>
<evidence type="ECO:0000313" key="4">
    <source>
        <dbReference type="EMBL" id="VDI51029.1"/>
    </source>
</evidence>
<keyword evidence="5" id="KW-1185">Reference proteome</keyword>
<name>A0A8B6FJ30_MYTGA</name>
<feature type="region of interest" description="Disordered" evidence="2">
    <location>
        <begin position="75"/>
        <end position="101"/>
    </location>
</feature>
<accession>A0A8B6FJ30</accession>
<dbReference type="SMART" id="SM00254">
    <property type="entry name" value="ShKT"/>
    <property type="match status" value="2"/>
</dbReference>
<feature type="region of interest" description="Disordered" evidence="2">
    <location>
        <begin position="122"/>
        <end position="145"/>
    </location>
</feature>
<dbReference type="SMART" id="SM00198">
    <property type="entry name" value="SCP"/>
    <property type="match status" value="1"/>
</dbReference>
<evidence type="ECO:0000256" key="1">
    <source>
        <dbReference type="PROSITE-ProRule" id="PRU01005"/>
    </source>
</evidence>
<evidence type="ECO:0000256" key="2">
    <source>
        <dbReference type="SAM" id="MobiDB-lite"/>
    </source>
</evidence>
<dbReference type="Proteomes" id="UP000596742">
    <property type="component" value="Unassembled WGS sequence"/>
</dbReference>
<dbReference type="PROSITE" id="PS51670">
    <property type="entry name" value="SHKT"/>
    <property type="match status" value="1"/>
</dbReference>
<organism evidence="4 5">
    <name type="scientific">Mytilus galloprovincialis</name>
    <name type="common">Mediterranean mussel</name>
    <dbReference type="NCBI Taxonomy" id="29158"/>
    <lineage>
        <taxon>Eukaryota</taxon>
        <taxon>Metazoa</taxon>
        <taxon>Spiralia</taxon>
        <taxon>Lophotrochozoa</taxon>
        <taxon>Mollusca</taxon>
        <taxon>Bivalvia</taxon>
        <taxon>Autobranchia</taxon>
        <taxon>Pteriomorphia</taxon>
        <taxon>Mytilida</taxon>
        <taxon>Mytiloidea</taxon>
        <taxon>Mytilidae</taxon>
        <taxon>Mytilinae</taxon>
        <taxon>Mytilus</taxon>
    </lineage>
</organism>
<comment type="caution">
    <text evidence="1">Lacks conserved residue(s) required for the propagation of feature annotation.</text>
</comment>